<keyword evidence="2" id="KW-0812">Transmembrane</keyword>
<comment type="caution">
    <text evidence="3">The sequence shown here is derived from an EMBL/GenBank/DDBJ whole genome shotgun (WGS) entry which is preliminary data.</text>
</comment>
<feature type="region of interest" description="Disordered" evidence="1">
    <location>
        <begin position="171"/>
        <end position="230"/>
    </location>
</feature>
<gene>
    <name evidence="3" type="ORF">GCM10009737_11640</name>
</gene>
<proteinExistence type="predicted"/>
<evidence type="ECO:0000313" key="3">
    <source>
        <dbReference type="EMBL" id="GAA1911818.1"/>
    </source>
</evidence>
<name>A0ABP5AEI4_9ACTN</name>
<feature type="transmembrane region" description="Helical" evidence="2">
    <location>
        <begin position="61"/>
        <end position="88"/>
    </location>
</feature>
<sequence length="230" mass="22408">MSGPAPHPGAAAPRSRARWPAAVLVGLLVAGALAGVVWWALWTPPSGVAVSGEFVLDGAGAPAAFDGTALFVLVSAGLGLTAGVLVGVVTRRDELLVLGAAVLGAVGATALMYAVGHLLGPADPAGQARGAADLTPLRDQLVLAGRAPLLALTGAVLVGLVVTLLGVGHRPRADDPTDVPAAWARPDGGAAARSPLDWRAPSVGSVPPPGPPGPPGPPPGADAPVPPGGR</sequence>
<dbReference type="RefSeq" id="WP_344004985.1">
    <property type="nucleotide sequence ID" value="NZ_BAAAMY010000002.1"/>
</dbReference>
<feature type="transmembrane region" description="Helical" evidence="2">
    <location>
        <begin position="21"/>
        <end position="41"/>
    </location>
</feature>
<evidence type="ECO:0000256" key="2">
    <source>
        <dbReference type="SAM" id="Phobius"/>
    </source>
</evidence>
<keyword evidence="2" id="KW-0472">Membrane</keyword>
<keyword evidence="2" id="KW-1133">Transmembrane helix</keyword>
<evidence type="ECO:0000256" key="1">
    <source>
        <dbReference type="SAM" id="MobiDB-lite"/>
    </source>
</evidence>
<feature type="compositionally biased region" description="Pro residues" evidence="1">
    <location>
        <begin position="206"/>
        <end position="230"/>
    </location>
</feature>
<feature type="transmembrane region" description="Helical" evidence="2">
    <location>
        <begin position="95"/>
        <end position="115"/>
    </location>
</feature>
<feature type="transmembrane region" description="Helical" evidence="2">
    <location>
        <begin position="147"/>
        <end position="167"/>
    </location>
</feature>
<feature type="compositionally biased region" description="Low complexity" evidence="1">
    <location>
        <begin position="180"/>
        <end position="193"/>
    </location>
</feature>
<evidence type="ECO:0000313" key="4">
    <source>
        <dbReference type="Proteomes" id="UP001501612"/>
    </source>
</evidence>
<protein>
    <recommendedName>
        <fullName evidence="5">Trp biosynthesis-associated membrane protein</fullName>
    </recommendedName>
</protein>
<dbReference type="Proteomes" id="UP001501612">
    <property type="component" value="Unassembled WGS sequence"/>
</dbReference>
<accession>A0ABP5AEI4</accession>
<evidence type="ECO:0008006" key="5">
    <source>
        <dbReference type="Google" id="ProtNLM"/>
    </source>
</evidence>
<keyword evidence="4" id="KW-1185">Reference proteome</keyword>
<reference evidence="4" key="1">
    <citation type="journal article" date="2019" name="Int. J. Syst. Evol. Microbiol.">
        <title>The Global Catalogue of Microorganisms (GCM) 10K type strain sequencing project: providing services to taxonomists for standard genome sequencing and annotation.</title>
        <authorList>
            <consortium name="The Broad Institute Genomics Platform"/>
            <consortium name="The Broad Institute Genome Sequencing Center for Infectious Disease"/>
            <person name="Wu L."/>
            <person name="Ma J."/>
        </authorList>
    </citation>
    <scope>NUCLEOTIDE SEQUENCE [LARGE SCALE GENOMIC DNA]</scope>
    <source>
        <strain evidence="4">JCM 14046</strain>
    </source>
</reference>
<dbReference type="EMBL" id="BAAAMY010000002">
    <property type="protein sequence ID" value="GAA1911818.1"/>
    <property type="molecule type" value="Genomic_DNA"/>
</dbReference>
<organism evidence="3 4">
    <name type="scientific">Nocardioides lentus</name>
    <dbReference type="NCBI Taxonomy" id="338077"/>
    <lineage>
        <taxon>Bacteria</taxon>
        <taxon>Bacillati</taxon>
        <taxon>Actinomycetota</taxon>
        <taxon>Actinomycetes</taxon>
        <taxon>Propionibacteriales</taxon>
        <taxon>Nocardioidaceae</taxon>
        <taxon>Nocardioides</taxon>
    </lineage>
</organism>